<name>A0A655IX98_MYCTX</name>
<evidence type="ECO:0000313" key="7">
    <source>
        <dbReference type="Proteomes" id="UP000048948"/>
    </source>
</evidence>
<evidence type="ECO:0000313" key="1">
    <source>
        <dbReference type="EMBL" id="CKR77935.1"/>
    </source>
</evidence>
<protein>
    <submittedName>
        <fullName evidence="4">Uncharacterized protein</fullName>
    </submittedName>
</protein>
<dbReference type="AlphaFoldDB" id="A0A655IX98"/>
<evidence type="ECO:0000313" key="8">
    <source>
        <dbReference type="Proteomes" id="UP000049023"/>
    </source>
</evidence>
<evidence type="ECO:0000313" key="3">
    <source>
        <dbReference type="EMBL" id="CNU74998.1"/>
    </source>
</evidence>
<evidence type="ECO:0000313" key="5">
    <source>
        <dbReference type="Proteomes" id="UP000039217"/>
    </source>
</evidence>
<dbReference type="EMBL" id="CQQC01000279">
    <property type="protein sequence ID" value="CNU74998.1"/>
    <property type="molecule type" value="Genomic_DNA"/>
</dbReference>
<evidence type="ECO:0000313" key="6">
    <source>
        <dbReference type="Proteomes" id="UP000044938"/>
    </source>
</evidence>
<sequence length="117" mass="11846">MTRALPRTLTNASRSACGEAPWPVNSLATSESPVASPTITCSVETYSSSSSVASCCAVVIAANDSRDSCGCVLAPVACGKRSSRRWVSARTVAGSTPTASSSGAAIPSFWVSSAISR</sequence>
<dbReference type="EMBL" id="CNFU01000413">
    <property type="protein sequence ID" value="CKR77935.1"/>
    <property type="molecule type" value="Genomic_DNA"/>
</dbReference>
<dbReference type="EMBL" id="CNGE01001005">
    <property type="protein sequence ID" value="CKT60198.1"/>
    <property type="molecule type" value="Genomic_DNA"/>
</dbReference>
<evidence type="ECO:0000313" key="2">
    <source>
        <dbReference type="EMBL" id="CKT60198.1"/>
    </source>
</evidence>
<dbReference type="EMBL" id="CSAJ01000231">
    <property type="protein sequence ID" value="COW20378.1"/>
    <property type="molecule type" value="Genomic_DNA"/>
</dbReference>
<dbReference type="Proteomes" id="UP000049023">
    <property type="component" value="Unassembled WGS sequence"/>
</dbReference>
<organism evidence="4 6">
    <name type="scientific">Mycobacterium tuberculosis</name>
    <dbReference type="NCBI Taxonomy" id="1773"/>
    <lineage>
        <taxon>Bacteria</taxon>
        <taxon>Bacillati</taxon>
        <taxon>Actinomycetota</taxon>
        <taxon>Actinomycetes</taxon>
        <taxon>Mycobacteriales</taxon>
        <taxon>Mycobacteriaceae</taxon>
        <taxon>Mycobacterium</taxon>
        <taxon>Mycobacterium tuberculosis complex</taxon>
    </lineage>
</organism>
<dbReference type="Proteomes" id="UP000048948">
    <property type="component" value="Unassembled WGS sequence"/>
</dbReference>
<proteinExistence type="predicted"/>
<gene>
    <name evidence="3" type="ORF">ERS007661_01124</name>
    <name evidence="4" type="ORF">ERS007720_02000</name>
    <name evidence="2" type="ORF">ERS027646_03867</name>
    <name evidence="1" type="ORF">ERS027661_02087</name>
</gene>
<accession>A0A655IX98</accession>
<reference evidence="5 6" key="1">
    <citation type="submission" date="2015-03" db="EMBL/GenBank/DDBJ databases">
        <authorList>
            <consortium name="Pathogen Informatics"/>
        </authorList>
    </citation>
    <scope>NUCLEOTIDE SEQUENCE [LARGE SCALE GENOMIC DNA]</scope>
    <source>
        <strain evidence="2 7">Bir 172</strain>
        <strain evidence="1 8">Bir 187</strain>
        <strain evidence="3 5">D00501624</strain>
        <strain evidence="4 6">M09401471</strain>
    </source>
</reference>
<evidence type="ECO:0000313" key="4">
    <source>
        <dbReference type="EMBL" id="COW20378.1"/>
    </source>
</evidence>
<dbReference type="Proteomes" id="UP000044938">
    <property type="component" value="Unassembled WGS sequence"/>
</dbReference>
<dbReference type="Proteomes" id="UP000039217">
    <property type="component" value="Unassembled WGS sequence"/>
</dbReference>